<dbReference type="RefSeq" id="WP_088864850.1">
    <property type="nucleotide sequence ID" value="NZ_CP015101.1"/>
</dbReference>
<sequence length="316" mass="35264">MLAGFAVALISTVIGFGIPLLIWRKNRYRASVYGMFLSLTIAYVWMVYFATLNPLRGDLVAGYTGYGREIGLTLLFAVYLDYLIAYLLVRSAGLTLQGAASWENNVGKIILLFSLISVGFYPKLLGVYAVLYLVIGAWILKNRGEIIKNMTNAEKLDLGWVRGFLRKYGIEVEGIYGVRNCFTALLTGRRLFIGEKLLEFEPDEAKAMVLEAAYVESRGIAVRQLILGLIVFLISGMIVADIDDWNLKLAGAGFLTLLSWGVDLAYIIQIRTATDKFVANELGKETLQRTLEKVKELAKKNRERDGSGPHPMRGRE</sequence>
<protein>
    <recommendedName>
        <fullName evidence="4">Peptidase</fullName>
    </recommendedName>
</protein>
<dbReference type="AlphaFoldDB" id="A0A2Z2MJC7"/>
<proteinExistence type="predicted"/>
<evidence type="ECO:0000313" key="2">
    <source>
        <dbReference type="EMBL" id="ASJ04835.1"/>
    </source>
</evidence>
<evidence type="ECO:0000313" key="3">
    <source>
        <dbReference type="Proteomes" id="UP000250272"/>
    </source>
</evidence>
<evidence type="ECO:0008006" key="4">
    <source>
        <dbReference type="Google" id="ProtNLM"/>
    </source>
</evidence>
<feature type="transmembrane region" description="Helical" evidence="1">
    <location>
        <begin position="31"/>
        <end position="50"/>
    </location>
</feature>
<keyword evidence="1" id="KW-0472">Membrane</keyword>
<dbReference type="Proteomes" id="UP000250272">
    <property type="component" value="Chromosome"/>
</dbReference>
<organism evidence="2 3">
    <name type="scientific">Thermococcus barossii</name>
    <dbReference type="NCBI Taxonomy" id="54077"/>
    <lineage>
        <taxon>Archaea</taxon>
        <taxon>Methanobacteriati</taxon>
        <taxon>Methanobacteriota</taxon>
        <taxon>Thermococci</taxon>
        <taxon>Thermococcales</taxon>
        <taxon>Thermococcaceae</taxon>
        <taxon>Thermococcus</taxon>
    </lineage>
</organism>
<accession>A0A2Z2MJC7</accession>
<keyword evidence="3" id="KW-1185">Reference proteome</keyword>
<dbReference type="EMBL" id="CP015101">
    <property type="protein sequence ID" value="ASJ04835.1"/>
    <property type="molecule type" value="Genomic_DNA"/>
</dbReference>
<dbReference type="OrthoDB" id="95511at2157"/>
<feature type="transmembrane region" description="Helical" evidence="1">
    <location>
        <begin position="109"/>
        <end position="140"/>
    </location>
</feature>
<keyword evidence="1" id="KW-1133">Transmembrane helix</keyword>
<gene>
    <name evidence="2" type="ORF">A3L01_05450</name>
</gene>
<feature type="transmembrane region" description="Helical" evidence="1">
    <location>
        <begin position="249"/>
        <end position="268"/>
    </location>
</feature>
<evidence type="ECO:0000256" key="1">
    <source>
        <dbReference type="SAM" id="Phobius"/>
    </source>
</evidence>
<name>A0A2Z2MJC7_9EURY</name>
<dbReference type="KEGG" id="tbs:A3L01_05450"/>
<keyword evidence="1" id="KW-0812">Transmembrane</keyword>
<feature type="transmembrane region" description="Helical" evidence="1">
    <location>
        <begin position="70"/>
        <end position="89"/>
    </location>
</feature>
<reference evidence="2 3" key="1">
    <citation type="submission" date="2016-04" db="EMBL/GenBank/DDBJ databases">
        <title>Complete genome sequence of Thermococcus barossii type strain SHCK-94.</title>
        <authorList>
            <person name="Oger P.M."/>
        </authorList>
    </citation>
    <scope>NUCLEOTIDE SEQUENCE [LARGE SCALE GENOMIC DNA]</scope>
    <source>
        <strain evidence="2 3">SHCK-94</strain>
    </source>
</reference>
<dbReference type="GeneID" id="33326196"/>
<feature type="transmembrane region" description="Helical" evidence="1">
    <location>
        <begin position="225"/>
        <end position="243"/>
    </location>
</feature>